<accession>A0A7Y4INW2</accession>
<evidence type="ECO:0000313" key="3">
    <source>
        <dbReference type="EMBL" id="NOJ82704.1"/>
    </source>
</evidence>
<name>A0A7Y4INW2_MYXXA</name>
<dbReference type="AlphaFoldDB" id="A0A7Y4INW2"/>
<comment type="caution">
    <text evidence="3">The sequence shown here is derived from an EMBL/GenBank/DDBJ whole genome shotgun (WGS) entry which is preliminary data.</text>
</comment>
<dbReference type="EMBL" id="JABFNT010000141">
    <property type="protein sequence ID" value="NOJ82704.1"/>
    <property type="molecule type" value="Genomic_DNA"/>
</dbReference>
<organism evidence="3 4">
    <name type="scientific">Myxococcus xanthus</name>
    <dbReference type="NCBI Taxonomy" id="34"/>
    <lineage>
        <taxon>Bacteria</taxon>
        <taxon>Pseudomonadati</taxon>
        <taxon>Myxococcota</taxon>
        <taxon>Myxococcia</taxon>
        <taxon>Myxococcales</taxon>
        <taxon>Cystobacterineae</taxon>
        <taxon>Myxococcaceae</taxon>
        <taxon>Myxococcus</taxon>
    </lineage>
</organism>
<keyword evidence="2" id="KW-0472">Membrane</keyword>
<evidence type="ECO:0000313" key="4">
    <source>
        <dbReference type="Proteomes" id="UP000533080"/>
    </source>
</evidence>
<evidence type="ECO:0000256" key="2">
    <source>
        <dbReference type="SAM" id="Phobius"/>
    </source>
</evidence>
<keyword evidence="2" id="KW-1133">Transmembrane helix</keyword>
<evidence type="ECO:0000256" key="1">
    <source>
        <dbReference type="SAM" id="MobiDB-lite"/>
    </source>
</evidence>
<keyword evidence="2" id="KW-0812">Transmembrane</keyword>
<dbReference type="Proteomes" id="UP000533080">
    <property type="component" value="Unassembled WGS sequence"/>
</dbReference>
<reference evidence="3 4" key="1">
    <citation type="submission" date="2020-05" db="EMBL/GenBank/DDBJ databases">
        <authorList>
            <person name="Whitworth D."/>
        </authorList>
    </citation>
    <scope>NUCLEOTIDE SEQUENCE [LARGE SCALE GENOMIC DNA]</scope>
    <source>
        <strain evidence="3 4">AM005</strain>
    </source>
</reference>
<protein>
    <submittedName>
        <fullName evidence="3">Uncharacterized protein</fullName>
    </submittedName>
</protein>
<feature type="transmembrane region" description="Helical" evidence="2">
    <location>
        <begin position="32"/>
        <end position="52"/>
    </location>
</feature>
<gene>
    <name evidence="3" type="ORF">HNV28_31050</name>
</gene>
<sequence length="543" mass="56563">MAPGAAERFLPRLLPFQGVDVMTSPKSGPPKALLIGVVTVLVGGAVAGAFFLGRRSGQSGDGGGTVTNLLGGERKGPPSAGAGVEGLPEPAMTALEVPGTAAPSALWVDVHHPGKVRDALAANVWLRDQLQKPLGQGFIGAWAAFFGSTGEDLRAGFKGAVLDLFAGQLLDAPFRVTWFAGDARSSTPAFILPKPGRAATSAYEALDGVASRGGMTAPHCPGGGSEGTFEMKRWLVAEQTLWAGRLKDRLVLARHPVAVLHGLCAELPELKAKDGVDVELGYDAEAYGREVQLLSSVVGLAPGTRLQFGVEAGRLVGRGIAGELLDGPARLDAAPLSDDLLKLVPEDTPVLLAFQLKLPESLDPETLKAYWAKGGGKGPTRTRQVALVWTPRGDARLPVELAVLWGRTDDAAALEGLFSGGYNRLVRGTHCNHVVLASNDAELERLRKACAGQQPNMLNAAGPVVAGLRAPTSVAFGVNTGRLLSGLTMDGYLSEFRVSRNAPMPSATPPEIEAARSDLESLPYLGLRGTVQGDSLVPGGFGS</sequence>
<feature type="region of interest" description="Disordered" evidence="1">
    <location>
        <begin position="62"/>
        <end position="85"/>
    </location>
</feature>
<proteinExistence type="predicted"/>